<comment type="caution">
    <text evidence="6">The sequence shown here is derived from an EMBL/GenBank/DDBJ whole genome shotgun (WGS) entry which is preliminary data.</text>
</comment>
<dbReference type="GO" id="GO:0016787">
    <property type="term" value="F:hydrolase activity"/>
    <property type="evidence" value="ECO:0007669"/>
    <property type="project" value="UniProtKB-KW"/>
</dbReference>
<dbReference type="Pfam" id="PF00295">
    <property type="entry name" value="Glyco_hydro_28"/>
    <property type="match status" value="1"/>
</dbReference>
<evidence type="ECO:0000256" key="1">
    <source>
        <dbReference type="ARBA" id="ARBA00008834"/>
    </source>
</evidence>
<proteinExistence type="inferred from homology"/>
<keyword evidence="2 4" id="KW-0378">Hydrolase</keyword>
<evidence type="ECO:0000256" key="4">
    <source>
        <dbReference type="RuleBase" id="RU361169"/>
    </source>
</evidence>
<keyword evidence="5" id="KW-0732">Signal</keyword>
<evidence type="ECO:0000313" key="6">
    <source>
        <dbReference type="EMBL" id="GAA1957543.1"/>
    </source>
</evidence>
<organism evidence="6 7">
    <name type="scientific">Catenulispora subtropica</name>
    <dbReference type="NCBI Taxonomy" id="450798"/>
    <lineage>
        <taxon>Bacteria</taxon>
        <taxon>Bacillati</taxon>
        <taxon>Actinomycetota</taxon>
        <taxon>Actinomycetes</taxon>
        <taxon>Catenulisporales</taxon>
        <taxon>Catenulisporaceae</taxon>
        <taxon>Catenulispora</taxon>
    </lineage>
</organism>
<dbReference type="InterPro" id="IPR051801">
    <property type="entry name" value="GH28_Enzymes"/>
</dbReference>
<dbReference type="Proteomes" id="UP001499854">
    <property type="component" value="Unassembled WGS sequence"/>
</dbReference>
<keyword evidence="3 4" id="KW-0326">Glycosidase</keyword>
<feature type="chain" id="PRO_5047238024" evidence="5">
    <location>
        <begin position="36"/>
        <end position="487"/>
    </location>
</feature>
<dbReference type="SUPFAM" id="SSF51126">
    <property type="entry name" value="Pectin lyase-like"/>
    <property type="match status" value="1"/>
</dbReference>
<protein>
    <submittedName>
        <fullName evidence="6">Glycosyl hydrolase family 28 protein</fullName>
    </submittedName>
</protein>
<evidence type="ECO:0000256" key="3">
    <source>
        <dbReference type="ARBA" id="ARBA00023295"/>
    </source>
</evidence>
<evidence type="ECO:0000313" key="7">
    <source>
        <dbReference type="Proteomes" id="UP001499854"/>
    </source>
</evidence>
<sequence>MRKITPPFRPLASRTGVIAAAALAISSLTSVDADAGSVATGDSRSVHQPTLPGVCQPLSATLATSNEQFSSTAEANPPDTSRIQNALNACKGTGKSVLLTSSGGNNAFLSAPLTVPAGVYLVVDAGTTLYATRVAKQYQSSSSDVCGTIASSDNGCNPFIKITGANAGVEGVRNSSGSQGTIDGRGGQTMWGTSTSWWQLAHNADLQGKKENNPRLIYFSAANNATLYDINLTNGAFFHVTYKKGNGFTAWGVRIKTPATARNTDGIDPDASTNITITNSYIQDGDDGIAIKGGSGAVSNVTITNNHFYGTHGISIGSETNAGVSNVLVENNTVQGTDSAGNVSTLNNGLRIKSYPGKGGTVSTITYINTCETGVSHLIELNPRYSSGSGSSIPEFSNILVNGLTAVNSVSGAQSIVEGYDSSHITGLTLQYVNLDQTAYTAAYANVGVYNSNLSPASGTGVKLTKLSSPVTSGSVPSCSFPAYPNL</sequence>
<evidence type="ECO:0000256" key="2">
    <source>
        <dbReference type="ARBA" id="ARBA00022801"/>
    </source>
</evidence>
<keyword evidence="7" id="KW-1185">Reference proteome</keyword>
<dbReference type="RefSeq" id="WP_344655894.1">
    <property type="nucleotide sequence ID" value="NZ_BAAAQM010000004.1"/>
</dbReference>
<dbReference type="SMART" id="SM00710">
    <property type="entry name" value="PbH1"/>
    <property type="match status" value="4"/>
</dbReference>
<dbReference type="InterPro" id="IPR006626">
    <property type="entry name" value="PbH1"/>
</dbReference>
<comment type="similarity">
    <text evidence="1 4">Belongs to the glycosyl hydrolase 28 family.</text>
</comment>
<accession>A0ABN2QT05</accession>
<reference evidence="6 7" key="1">
    <citation type="journal article" date="2019" name="Int. J. Syst. Evol. Microbiol.">
        <title>The Global Catalogue of Microorganisms (GCM) 10K type strain sequencing project: providing services to taxonomists for standard genome sequencing and annotation.</title>
        <authorList>
            <consortium name="The Broad Institute Genomics Platform"/>
            <consortium name="The Broad Institute Genome Sequencing Center for Infectious Disease"/>
            <person name="Wu L."/>
            <person name="Ma J."/>
        </authorList>
    </citation>
    <scope>NUCLEOTIDE SEQUENCE [LARGE SCALE GENOMIC DNA]</scope>
    <source>
        <strain evidence="6 7">JCM 16013</strain>
    </source>
</reference>
<dbReference type="InterPro" id="IPR011050">
    <property type="entry name" value="Pectin_lyase_fold/virulence"/>
</dbReference>
<dbReference type="InterPro" id="IPR000743">
    <property type="entry name" value="Glyco_hydro_28"/>
</dbReference>
<dbReference type="PANTHER" id="PTHR31339">
    <property type="entry name" value="PECTIN LYASE-RELATED"/>
    <property type="match status" value="1"/>
</dbReference>
<feature type="signal peptide" evidence="5">
    <location>
        <begin position="1"/>
        <end position="35"/>
    </location>
</feature>
<gene>
    <name evidence="6" type="ORF">GCM10009838_11950</name>
</gene>
<dbReference type="EMBL" id="BAAAQM010000004">
    <property type="protein sequence ID" value="GAA1957543.1"/>
    <property type="molecule type" value="Genomic_DNA"/>
</dbReference>
<dbReference type="InterPro" id="IPR012334">
    <property type="entry name" value="Pectin_lyas_fold"/>
</dbReference>
<name>A0ABN2QT05_9ACTN</name>
<dbReference type="Gene3D" id="2.160.20.10">
    <property type="entry name" value="Single-stranded right-handed beta-helix, Pectin lyase-like"/>
    <property type="match status" value="1"/>
</dbReference>
<evidence type="ECO:0000256" key="5">
    <source>
        <dbReference type="SAM" id="SignalP"/>
    </source>
</evidence>
<dbReference type="PANTHER" id="PTHR31339:SF9">
    <property type="entry name" value="PLASMIN AND FIBRONECTIN-BINDING PROTEIN A"/>
    <property type="match status" value="1"/>
</dbReference>